<dbReference type="CDD" id="cd09319">
    <property type="entry name" value="TDT_like_1"/>
    <property type="match status" value="1"/>
</dbReference>
<feature type="transmembrane region" description="Helical" evidence="8">
    <location>
        <begin position="279"/>
        <end position="300"/>
    </location>
</feature>
<reference evidence="9" key="1">
    <citation type="submission" date="2019-08" db="EMBL/GenBank/DDBJ databases">
        <authorList>
            <person name="Kucharzyk K."/>
            <person name="Murdoch R.W."/>
            <person name="Higgins S."/>
            <person name="Loffler F."/>
        </authorList>
    </citation>
    <scope>NUCLEOTIDE SEQUENCE</scope>
</reference>
<keyword evidence="4" id="KW-1003">Cell membrane</keyword>
<dbReference type="InterPro" id="IPR038665">
    <property type="entry name" value="Voltage-dep_anion_channel_sf"/>
</dbReference>
<evidence type="ECO:0000256" key="4">
    <source>
        <dbReference type="ARBA" id="ARBA00022475"/>
    </source>
</evidence>
<dbReference type="AlphaFoldDB" id="A0A645C7V6"/>
<keyword evidence="6 8" id="KW-1133">Transmembrane helix</keyword>
<feature type="transmembrane region" description="Helical" evidence="8">
    <location>
        <begin position="171"/>
        <end position="197"/>
    </location>
</feature>
<keyword evidence="7 8" id="KW-0472">Membrane</keyword>
<gene>
    <name evidence="9" type="ORF">SDC9_118458</name>
</gene>
<organism evidence="9">
    <name type="scientific">bioreactor metagenome</name>
    <dbReference type="NCBI Taxonomy" id="1076179"/>
    <lineage>
        <taxon>unclassified sequences</taxon>
        <taxon>metagenomes</taxon>
        <taxon>ecological metagenomes</taxon>
    </lineage>
</organism>
<feature type="transmembrane region" description="Helical" evidence="8">
    <location>
        <begin position="209"/>
        <end position="228"/>
    </location>
</feature>
<feature type="transmembrane region" description="Helical" evidence="8">
    <location>
        <begin position="315"/>
        <end position="337"/>
    </location>
</feature>
<sequence>MTGQASPLEHLSPGYFALVMASGIVSVGCAQRGWAVASLLLLGLASVAYVTLVALNLVRLARHRSAMAADVRNPRTGFQFFTFVAATDVLAVAIAGHGPVGPGAVLLAVAATVWAILGYAVPAAVVLGNPQRPIIRSANGSWLVWVVASQSVAVASATLEPHFPAARQWLAIVAVLSWSVGVMLYAATALFLSLRLLVYPLEPHEMDPAYWISMGAVAITVVAGARIVEMDSAPMVDAVRGLVAGLAVLMWCFATWLIPALVGAGVWRHVVHRDPLHYTPAWWSIVFPLGMYGVAGMYLGRADRLPIVEWIGTTWMWVAVAAWSAAFVAMVASWVSAVRRRPVPSR</sequence>
<dbReference type="PANTHER" id="PTHR31686">
    <property type="match status" value="1"/>
</dbReference>
<evidence type="ECO:0000256" key="1">
    <source>
        <dbReference type="ARBA" id="ARBA00004651"/>
    </source>
</evidence>
<dbReference type="GO" id="GO:0005886">
    <property type="term" value="C:plasma membrane"/>
    <property type="evidence" value="ECO:0007669"/>
    <property type="project" value="UniProtKB-SubCell"/>
</dbReference>
<name>A0A645C7V6_9ZZZZ</name>
<feature type="transmembrane region" description="Helical" evidence="8">
    <location>
        <begin position="12"/>
        <end position="28"/>
    </location>
</feature>
<evidence type="ECO:0000313" key="9">
    <source>
        <dbReference type="EMBL" id="MPM71493.1"/>
    </source>
</evidence>
<comment type="caution">
    <text evidence="9">The sequence shown here is derived from an EMBL/GenBank/DDBJ whole genome shotgun (WGS) entry which is preliminary data.</text>
</comment>
<feature type="transmembrane region" description="Helical" evidence="8">
    <location>
        <begin position="78"/>
        <end position="98"/>
    </location>
</feature>
<evidence type="ECO:0000256" key="5">
    <source>
        <dbReference type="ARBA" id="ARBA00022692"/>
    </source>
</evidence>
<comment type="subcellular location">
    <subcellularLocation>
        <location evidence="1">Cell membrane</location>
        <topology evidence="1">Multi-pass membrane protein</topology>
    </subcellularLocation>
</comment>
<dbReference type="InterPro" id="IPR051629">
    <property type="entry name" value="Sulfite_efflux_TDT"/>
</dbReference>
<dbReference type="Pfam" id="PF03595">
    <property type="entry name" value="SLAC1"/>
    <property type="match status" value="1"/>
</dbReference>
<dbReference type="Gene3D" id="1.50.10.150">
    <property type="entry name" value="Voltage-dependent anion channel"/>
    <property type="match status" value="1"/>
</dbReference>
<keyword evidence="3" id="KW-0813">Transport</keyword>
<evidence type="ECO:0000256" key="6">
    <source>
        <dbReference type="ARBA" id="ARBA00022989"/>
    </source>
</evidence>
<comment type="similarity">
    <text evidence="2">Belongs to the tellurite-resistance/dicarboxylate transporter (TDT) family.</text>
</comment>
<protein>
    <recommendedName>
        <fullName evidence="10">Tellurite resistance protein TehA</fullName>
    </recommendedName>
</protein>
<dbReference type="PANTHER" id="PTHR31686:SF1">
    <property type="entry name" value="SULFITE EFFLUX PUMP SSU1"/>
    <property type="match status" value="1"/>
</dbReference>
<evidence type="ECO:0000256" key="8">
    <source>
        <dbReference type="SAM" id="Phobius"/>
    </source>
</evidence>
<proteinExistence type="inferred from homology"/>
<evidence type="ECO:0008006" key="10">
    <source>
        <dbReference type="Google" id="ProtNLM"/>
    </source>
</evidence>
<dbReference type="InterPro" id="IPR004695">
    <property type="entry name" value="SLAC1/Mae1/Ssu1/TehA"/>
</dbReference>
<feature type="transmembrane region" description="Helical" evidence="8">
    <location>
        <begin position="34"/>
        <end position="58"/>
    </location>
</feature>
<evidence type="ECO:0000256" key="2">
    <source>
        <dbReference type="ARBA" id="ARBA00008566"/>
    </source>
</evidence>
<feature type="transmembrane region" description="Helical" evidence="8">
    <location>
        <begin position="104"/>
        <end position="128"/>
    </location>
</feature>
<dbReference type="EMBL" id="VSSQ01024149">
    <property type="protein sequence ID" value="MPM71493.1"/>
    <property type="molecule type" value="Genomic_DNA"/>
</dbReference>
<feature type="transmembrane region" description="Helical" evidence="8">
    <location>
        <begin position="140"/>
        <end position="159"/>
    </location>
</feature>
<dbReference type="GO" id="GO:0000319">
    <property type="term" value="F:sulfite transmembrane transporter activity"/>
    <property type="evidence" value="ECO:0007669"/>
    <property type="project" value="TreeGrafter"/>
</dbReference>
<evidence type="ECO:0000256" key="7">
    <source>
        <dbReference type="ARBA" id="ARBA00023136"/>
    </source>
</evidence>
<evidence type="ECO:0000256" key="3">
    <source>
        <dbReference type="ARBA" id="ARBA00022448"/>
    </source>
</evidence>
<keyword evidence="5 8" id="KW-0812">Transmembrane</keyword>
<feature type="transmembrane region" description="Helical" evidence="8">
    <location>
        <begin position="248"/>
        <end position="267"/>
    </location>
</feature>
<accession>A0A645C7V6</accession>